<accession>A0AAN9B0S8</accession>
<dbReference type="PRINTS" id="PR00300">
    <property type="entry name" value="CLPPROTEASEA"/>
</dbReference>
<sequence>MNLHSMLLYWLFLRCVPGVLCLAPIPGIYAVGAAVTSFGIASFNLVFCRFYECCDDRWIVNNITGLQIDLKKRLYGQHLVQKVVTSHIQGHVRTPDPHKALVLSFHGPTGTGKNHVSQIVAEMLYKKGLKSENVRLIAVTKEFPHAEMVPLYKDQLREMIEKQVKKCGQSLFIFDEVDKMPGGLLDTIKPYLDHYEELGGVDYRHAIFVFLSNAGGTAITQYALDQWKEGSHREDIKLAAVERILAKAAINSESQGGLWHSELISKHLVTAFLPFLPLERTFVRQCIRDQLVLKRHYPSLEEIPEVIVEEVMQELSFYPEKEQLFSVTGCKRVPEKVDLVMLS</sequence>
<dbReference type="InterPro" id="IPR001270">
    <property type="entry name" value="ClpA/B"/>
</dbReference>
<keyword evidence="5" id="KW-1185">Reference proteome</keyword>
<comment type="similarity">
    <text evidence="1">Belongs to the ClpA/ClpB family. Torsin subfamily.</text>
</comment>
<dbReference type="PANTHER" id="PTHR10760">
    <property type="entry name" value="TORSIN"/>
    <property type="match status" value="1"/>
</dbReference>
<dbReference type="FunFam" id="3.40.50.300:FF:002370">
    <property type="entry name" value="Torsin family 3, member A"/>
    <property type="match status" value="1"/>
</dbReference>
<dbReference type="InterPro" id="IPR049337">
    <property type="entry name" value="TOR1A_C"/>
</dbReference>
<keyword evidence="2" id="KW-0732">Signal</keyword>
<dbReference type="CDD" id="cd00009">
    <property type="entry name" value="AAA"/>
    <property type="match status" value="1"/>
</dbReference>
<dbReference type="GO" id="GO:0016887">
    <property type="term" value="F:ATP hydrolysis activity"/>
    <property type="evidence" value="ECO:0007669"/>
    <property type="project" value="InterPro"/>
</dbReference>
<dbReference type="GO" id="GO:0005737">
    <property type="term" value="C:cytoplasm"/>
    <property type="evidence" value="ECO:0007669"/>
    <property type="project" value="UniProtKB-ARBA"/>
</dbReference>
<proteinExistence type="inferred from homology"/>
<dbReference type="Gene3D" id="3.40.50.300">
    <property type="entry name" value="P-loop containing nucleotide triphosphate hydrolases"/>
    <property type="match status" value="1"/>
</dbReference>
<evidence type="ECO:0000313" key="5">
    <source>
        <dbReference type="Proteomes" id="UP001374579"/>
    </source>
</evidence>
<dbReference type="AlphaFoldDB" id="A0AAN9B0S8"/>
<dbReference type="SUPFAM" id="SSF52540">
    <property type="entry name" value="P-loop containing nucleoside triphosphate hydrolases"/>
    <property type="match status" value="1"/>
</dbReference>
<organism evidence="4 5">
    <name type="scientific">Littorina saxatilis</name>
    <dbReference type="NCBI Taxonomy" id="31220"/>
    <lineage>
        <taxon>Eukaryota</taxon>
        <taxon>Metazoa</taxon>
        <taxon>Spiralia</taxon>
        <taxon>Lophotrochozoa</taxon>
        <taxon>Mollusca</taxon>
        <taxon>Gastropoda</taxon>
        <taxon>Caenogastropoda</taxon>
        <taxon>Littorinimorpha</taxon>
        <taxon>Littorinoidea</taxon>
        <taxon>Littorinidae</taxon>
        <taxon>Littorina</taxon>
    </lineage>
</organism>
<evidence type="ECO:0000313" key="4">
    <source>
        <dbReference type="EMBL" id="KAK7096990.1"/>
    </source>
</evidence>
<feature type="domain" description="Torsin-1A C-terminal" evidence="3">
    <location>
        <begin position="278"/>
        <end position="338"/>
    </location>
</feature>
<dbReference type="PANTHER" id="PTHR10760:SF2">
    <property type="entry name" value="LD13476P-RELATED"/>
    <property type="match status" value="1"/>
</dbReference>
<comment type="caution">
    <text evidence="4">The sequence shown here is derived from an EMBL/GenBank/DDBJ whole genome shotgun (WGS) entry which is preliminary data.</text>
</comment>
<dbReference type="Proteomes" id="UP001374579">
    <property type="component" value="Unassembled WGS sequence"/>
</dbReference>
<evidence type="ECO:0000259" key="3">
    <source>
        <dbReference type="Pfam" id="PF21376"/>
    </source>
</evidence>
<evidence type="ECO:0000256" key="1">
    <source>
        <dbReference type="ARBA" id="ARBA00006235"/>
    </source>
</evidence>
<dbReference type="InterPro" id="IPR027417">
    <property type="entry name" value="P-loop_NTPase"/>
</dbReference>
<reference evidence="4 5" key="1">
    <citation type="submission" date="2024-02" db="EMBL/GenBank/DDBJ databases">
        <title>Chromosome-scale genome assembly of the rough periwinkle Littorina saxatilis.</title>
        <authorList>
            <person name="De Jode A."/>
            <person name="Faria R."/>
            <person name="Formenti G."/>
            <person name="Sims Y."/>
            <person name="Smith T.P."/>
            <person name="Tracey A."/>
            <person name="Wood J.M.D."/>
            <person name="Zagrodzka Z.B."/>
            <person name="Johannesson K."/>
            <person name="Butlin R.K."/>
            <person name="Leder E.H."/>
        </authorList>
    </citation>
    <scope>NUCLEOTIDE SEQUENCE [LARGE SCALE GENOMIC DNA]</scope>
    <source>
        <strain evidence="4">Snail1</strain>
        <tissue evidence="4">Muscle</tissue>
    </source>
</reference>
<dbReference type="GO" id="GO:0012505">
    <property type="term" value="C:endomembrane system"/>
    <property type="evidence" value="ECO:0007669"/>
    <property type="project" value="UniProtKB-ARBA"/>
</dbReference>
<gene>
    <name evidence="4" type="ORF">V1264_004032</name>
</gene>
<evidence type="ECO:0000256" key="2">
    <source>
        <dbReference type="SAM" id="SignalP"/>
    </source>
</evidence>
<dbReference type="EMBL" id="JBAMIC010000013">
    <property type="protein sequence ID" value="KAK7096990.1"/>
    <property type="molecule type" value="Genomic_DNA"/>
</dbReference>
<dbReference type="Pfam" id="PF06309">
    <property type="entry name" value="Torsin"/>
    <property type="match status" value="1"/>
</dbReference>
<name>A0AAN9B0S8_9CAEN</name>
<feature type="chain" id="PRO_5042902484" description="Torsin-1A C-terminal domain-containing protein" evidence="2">
    <location>
        <begin position="22"/>
        <end position="343"/>
    </location>
</feature>
<feature type="signal peptide" evidence="2">
    <location>
        <begin position="1"/>
        <end position="21"/>
    </location>
</feature>
<protein>
    <recommendedName>
        <fullName evidence="3">Torsin-1A C-terminal domain-containing protein</fullName>
    </recommendedName>
</protein>
<dbReference type="GO" id="GO:0005524">
    <property type="term" value="F:ATP binding"/>
    <property type="evidence" value="ECO:0007669"/>
    <property type="project" value="InterPro"/>
</dbReference>
<dbReference type="Pfam" id="PF21376">
    <property type="entry name" value="TOR1A_C"/>
    <property type="match status" value="1"/>
</dbReference>
<dbReference type="InterPro" id="IPR010448">
    <property type="entry name" value="Torsin"/>
</dbReference>